<evidence type="ECO:0000313" key="2">
    <source>
        <dbReference type="EMBL" id="TGJ80842.1"/>
    </source>
</evidence>
<dbReference type="Proteomes" id="UP000297716">
    <property type="component" value="Unassembled WGS sequence"/>
</dbReference>
<gene>
    <name evidence="2" type="ORF">E0Z10_g7915</name>
</gene>
<feature type="compositionally biased region" description="Polar residues" evidence="1">
    <location>
        <begin position="32"/>
        <end position="43"/>
    </location>
</feature>
<feature type="region of interest" description="Disordered" evidence="1">
    <location>
        <begin position="1"/>
        <end position="85"/>
    </location>
</feature>
<evidence type="ECO:0000313" key="3">
    <source>
        <dbReference type="Proteomes" id="UP000297716"/>
    </source>
</evidence>
<evidence type="ECO:0000256" key="1">
    <source>
        <dbReference type="SAM" id="MobiDB-lite"/>
    </source>
</evidence>
<proteinExistence type="predicted"/>
<name>A0A4Z0YWR2_9PEZI</name>
<dbReference type="AlphaFoldDB" id="A0A4Z0YWR2"/>
<sequence length="85" mass="8929">MSSCCCGKDDDNQQAQNTNQGNNQSQGAGFYINTQGYESNSPMPRSSSDGSPAPSSTTQVNLSTPSDGSGLSNVPEEPGYRFDTK</sequence>
<organism evidence="2 3">
    <name type="scientific">Xylaria hypoxylon</name>
    <dbReference type="NCBI Taxonomy" id="37992"/>
    <lineage>
        <taxon>Eukaryota</taxon>
        <taxon>Fungi</taxon>
        <taxon>Dikarya</taxon>
        <taxon>Ascomycota</taxon>
        <taxon>Pezizomycotina</taxon>
        <taxon>Sordariomycetes</taxon>
        <taxon>Xylariomycetidae</taxon>
        <taxon>Xylariales</taxon>
        <taxon>Xylariaceae</taxon>
        <taxon>Xylaria</taxon>
    </lineage>
</organism>
<feature type="compositionally biased region" description="Low complexity" evidence="1">
    <location>
        <begin position="44"/>
        <end position="56"/>
    </location>
</feature>
<dbReference type="EMBL" id="SKBN01000198">
    <property type="protein sequence ID" value="TGJ80842.1"/>
    <property type="molecule type" value="Genomic_DNA"/>
</dbReference>
<keyword evidence="3" id="KW-1185">Reference proteome</keyword>
<feature type="compositionally biased region" description="Low complexity" evidence="1">
    <location>
        <begin position="13"/>
        <end position="29"/>
    </location>
</feature>
<protein>
    <submittedName>
        <fullName evidence="2">Uncharacterized protein</fullName>
    </submittedName>
</protein>
<feature type="compositionally biased region" description="Polar residues" evidence="1">
    <location>
        <begin position="57"/>
        <end position="72"/>
    </location>
</feature>
<comment type="caution">
    <text evidence="2">The sequence shown here is derived from an EMBL/GenBank/DDBJ whole genome shotgun (WGS) entry which is preliminary data.</text>
</comment>
<reference evidence="2 3" key="1">
    <citation type="submission" date="2019-03" db="EMBL/GenBank/DDBJ databases">
        <title>Draft genome sequence of Xylaria hypoxylon DSM 108379, a ubiquitous saprotrophic-parasitic fungi on hardwood.</title>
        <authorList>
            <person name="Buettner E."/>
            <person name="Leonhardt S."/>
            <person name="Gebauer A.M."/>
            <person name="Liers C."/>
            <person name="Hofrichter M."/>
            <person name="Kellner H."/>
        </authorList>
    </citation>
    <scope>NUCLEOTIDE SEQUENCE [LARGE SCALE GENOMIC DNA]</scope>
    <source>
        <strain evidence="2 3">DSM 108379</strain>
    </source>
</reference>
<accession>A0A4Z0YWR2</accession>